<gene>
    <name evidence="3" type="ORF">B0A54_05120</name>
</gene>
<sequence length="252" mass="27308">MPGKMWLKRVLIPFWTVEMAWLLAVIVLGALNLYVVETDVSNSDSNSNSQAYQVLSIASIIILTIGTLSLIFDITIIVLFARHKLNRVPFLVLSSIKALFWIVIFVLDIVASAGDANEVSGFLFSAVLFATSVGQLIYGAVIMSRSRKGVYTRGNYAGVETGYRGAAGAGHTSPPRGSYAGYNPHGAPPNPFRDPSRGTSPLAAQREPLVTEPAGPSHPAFRKSGEGESYYNNEPPQNSFEMHNPATAYRDT</sequence>
<evidence type="ECO:0000313" key="4">
    <source>
        <dbReference type="Proteomes" id="UP000310066"/>
    </source>
</evidence>
<dbReference type="AlphaFoldDB" id="A0A4U0V8T4"/>
<feature type="transmembrane region" description="Helical" evidence="2">
    <location>
        <begin position="12"/>
        <end position="35"/>
    </location>
</feature>
<accession>A0A4U0V8T4</accession>
<evidence type="ECO:0000313" key="3">
    <source>
        <dbReference type="EMBL" id="TKA44376.1"/>
    </source>
</evidence>
<dbReference type="Proteomes" id="UP000310066">
    <property type="component" value="Unassembled WGS sequence"/>
</dbReference>
<keyword evidence="2" id="KW-0812">Transmembrane</keyword>
<feature type="compositionally biased region" description="Polar residues" evidence="1">
    <location>
        <begin position="230"/>
        <end position="241"/>
    </location>
</feature>
<dbReference type="EMBL" id="NAJP01000015">
    <property type="protein sequence ID" value="TKA44376.1"/>
    <property type="molecule type" value="Genomic_DNA"/>
</dbReference>
<comment type="caution">
    <text evidence="3">The sequence shown here is derived from an EMBL/GenBank/DDBJ whole genome shotgun (WGS) entry which is preliminary data.</text>
</comment>
<feature type="transmembrane region" description="Helical" evidence="2">
    <location>
        <begin position="55"/>
        <end position="81"/>
    </location>
</feature>
<evidence type="ECO:0000256" key="1">
    <source>
        <dbReference type="SAM" id="MobiDB-lite"/>
    </source>
</evidence>
<keyword evidence="2" id="KW-1133">Transmembrane helix</keyword>
<feature type="transmembrane region" description="Helical" evidence="2">
    <location>
        <begin position="122"/>
        <end position="143"/>
    </location>
</feature>
<dbReference type="OrthoDB" id="5211263at2759"/>
<evidence type="ECO:0008006" key="5">
    <source>
        <dbReference type="Google" id="ProtNLM"/>
    </source>
</evidence>
<name>A0A4U0V8T4_9PEZI</name>
<feature type="transmembrane region" description="Helical" evidence="2">
    <location>
        <begin position="88"/>
        <end position="110"/>
    </location>
</feature>
<evidence type="ECO:0000256" key="2">
    <source>
        <dbReference type="SAM" id="Phobius"/>
    </source>
</evidence>
<reference evidence="3 4" key="1">
    <citation type="submission" date="2017-03" db="EMBL/GenBank/DDBJ databases">
        <title>Genomes of endolithic fungi from Antarctica.</title>
        <authorList>
            <person name="Coleine C."/>
            <person name="Masonjones S."/>
            <person name="Stajich J.E."/>
        </authorList>
    </citation>
    <scope>NUCLEOTIDE SEQUENCE [LARGE SCALE GENOMIC DNA]</scope>
    <source>
        <strain evidence="3 4">CCFEE 5311</strain>
    </source>
</reference>
<feature type="region of interest" description="Disordered" evidence="1">
    <location>
        <begin position="166"/>
        <end position="252"/>
    </location>
</feature>
<protein>
    <recommendedName>
        <fullName evidence="5">MARVEL domain-containing protein</fullName>
    </recommendedName>
</protein>
<keyword evidence="2" id="KW-0472">Membrane</keyword>
<organism evidence="3 4">
    <name type="scientific">Friedmanniomyces endolithicus</name>
    <dbReference type="NCBI Taxonomy" id="329885"/>
    <lineage>
        <taxon>Eukaryota</taxon>
        <taxon>Fungi</taxon>
        <taxon>Dikarya</taxon>
        <taxon>Ascomycota</taxon>
        <taxon>Pezizomycotina</taxon>
        <taxon>Dothideomycetes</taxon>
        <taxon>Dothideomycetidae</taxon>
        <taxon>Mycosphaerellales</taxon>
        <taxon>Teratosphaeriaceae</taxon>
        <taxon>Friedmanniomyces</taxon>
    </lineage>
</organism>
<proteinExistence type="predicted"/>